<dbReference type="Proteomes" id="UP000789706">
    <property type="component" value="Unassembled WGS sequence"/>
</dbReference>
<dbReference type="AlphaFoldDB" id="A0A9N9CJR3"/>
<evidence type="ECO:0000313" key="1">
    <source>
        <dbReference type="EMBL" id="CAG8602774.1"/>
    </source>
</evidence>
<evidence type="ECO:0000313" key="2">
    <source>
        <dbReference type="Proteomes" id="UP000789706"/>
    </source>
</evidence>
<name>A0A9N9CJR3_9GLOM</name>
<comment type="caution">
    <text evidence="1">The sequence shown here is derived from an EMBL/GenBank/DDBJ whole genome shotgun (WGS) entry which is preliminary data.</text>
</comment>
<proteinExistence type="predicted"/>
<gene>
    <name evidence="1" type="ORF">DEBURN_LOCUS9603</name>
</gene>
<reference evidence="1" key="1">
    <citation type="submission" date="2021-06" db="EMBL/GenBank/DDBJ databases">
        <authorList>
            <person name="Kallberg Y."/>
            <person name="Tangrot J."/>
            <person name="Rosling A."/>
        </authorList>
    </citation>
    <scope>NUCLEOTIDE SEQUENCE</scope>
    <source>
        <strain evidence="1">AZ414A</strain>
    </source>
</reference>
<sequence length="91" mass="10092">MLQLPVRTAKKQKKDVPTITKTYLAKDVSDDDDTLSEKYKIELNAVAGLRDAFPDKCFDSIMKVLTATSKKTCHNEANHSCHAGCFVVSTD</sequence>
<protein>
    <submittedName>
        <fullName evidence="1">1846_t:CDS:1</fullName>
    </submittedName>
</protein>
<keyword evidence="2" id="KW-1185">Reference proteome</keyword>
<dbReference type="EMBL" id="CAJVPK010001944">
    <property type="protein sequence ID" value="CAG8602774.1"/>
    <property type="molecule type" value="Genomic_DNA"/>
</dbReference>
<organism evidence="1 2">
    <name type="scientific">Diversispora eburnea</name>
    <dbReference type="NCBI Taxonomy" id="1213867"/>
    <lineage>
        <taxon>Eukaryota</taxon>
        <taxon>Fungi</taxon>
        <taxon>Fungi incertae sedis</taxon>
        <taxon>Mucoromycota</taxon>
        <taxon>Glomeromycotina</taxon>
        <taxon>Glomeromycetes</taxon>
        <taxon>Diversisporales</taxon>
        <taxon>Diversisporaceae</taxon>
        <taxon>Diversispora</taxon>
    </lineage>
</organism>
<dbReference type="OrthoDB" id="10470312at2759"/>
<accession>A0A9N9CJR3</accession>